<dbReference type="AlphaFoldDB" id="A0AAD5MJA0"/>
<name>A0AAD5MJA0_PARTN</name>
<evidence type="ECO:0000313" key="2">
    <source>
        <dbReference type="EMBL" id="KAJ1359300.1"/>
    </source>
</evidence>
<feature type="region of interest" description="Disordered" evidence="1">
    <location>
        <begin position="44"/>
        <end position="91"/>
    </location>
</feature>
<accession>A0AAD5MJA0</accession>
<keyword evidence="3" id="KW-1185">Reference proteome</keyword>
<reference evidence="2" key="1">
    <citation type="submission" date="2021-06" db="EMBL/GenBank/DDBJ databases">
        <title>Parelaphostrongylus tenuis whole genome reference sequence.</title>
        <authorList>
            <person name="Garwood T.J."/>
            <person name="Larsen P.A."/>
            <person name="Fountain-Jones N.M."/>
            <person name="Garbe J.R."/>
            <person name="Macchietto M.G."/>
            <person name="Kania S.A."/>
            <person name="Gerhold R.W."/>
            <person name="Richards J.E."/>
            <person name="Wolf T.M."/>
        </authorList>
    </citation>
    <scope>NUCLEOTIDE SEQUENCE</scope>
    <source>
        <strain evidence="2">MNPRO001-30</strain>
        <tissue evidence="2">Meninges</tissue>
    </source>
</reference>
<protein>
    <submittedName>
        <fullName evidence="2">Uncharacterized protein</fullName>
    </submittedName>
</protein>
<organism evidence="2 3">
    <name type="scientific">Parelaphostrongylus tenuis</name>
    <name type="common">Meningeal worm</name>
    <dbReference type="NCBI Taxonomy" id="148309"/>
    <lineage>
        <taxon>Eukaryota</taxon>
        <taxon>Metazoa</taxon>
        <taxon>Ecdysozoa</taxon>
        <taxon>Nematoda</taxon>
        <taxon>Chromadorea</taxon>
        <taxon>Rhabditida</taxon>
        <taxon>Rhabditina</taxon>
        <taxon>Rhabditomorpha</taxon>
        <taxon>Strongyloidea</taxon>
        <taxon>Metastrongylidae</taxon>
        <taxon>Parelaphostrongylus</taxon>
    </lineage>
</organism>
<evidence type="ECO:0000256" key="1">
    <source>
        <dbReference type="SAM" id="MobiDB-lite"/>
    </source>
</evidence>
<dbReference type="EMBL" id="JAHQIW010003596">
    <property type="protein sequence ID" value="KAJ1359300.1"/>
    <property type="molecule type" value="Genomic_DNA"/>
</dbReference>
<dbReference type="Proteomes" id="UP001196413">
    <property type="component" value="Unassembled WGS sequence"/>
</dbReference>
<evidence type="ECO:0000313" key="3">
    <source>
        <dbReference type="Proteomes" id="UP001196413"/>
    </source>
</evidence>
<sequence>MAQTFLVIQGDFGTIKGAHLSSHDEDSIVFFEGDEAPPIASSVTARDADLPDVEPDACRDIDSIAPHGKATTRRRLPINAGPQCPNADHAE</sequence>
<gene>
    <name evidence="2" type="ORF">KIN20_017993</name>
</gene>
<comment type="caution">
    <text evidence="2">The sequence shown here is derived from an EMBL/GenBank/DDBJ whole genome shotgun (WGS) entry which is preliminary data.</text>
</comment>
<proteinExistence type="predicted"/>